<comment type="caution">
    <text evidence="1">The sequence shown here is derived from an EMBL/GenBank/DDBJ whole genome shotgun (WGS) entry which is preliminary data.</text>
</comment>
<proteinExistence type="predicted"/>
<dbReference type="Proteomes" id="UP000736335">
    <property type="component" value="Unassembled WGS sequence"/>
</dbReference>
<reference evidence="1" key="1">
    <citation type="journal article" date="2020" name="Nat. Commun.">
        <title>Large-scale genome sequencing of mycorrhizal fungi provides insights into the early evolution of symbiotic traits.</title>
        <authorList>
            <person name="Miyauchi S."/>
            <person name="Kiss E."/>
            <person name="Kuo A."/>
            <person name="Drula E."/>
            <person name="Kohler A."/>
            <person name="Sanchez-Garcia M."/>
            <person name="Morin E."/>
            <person name="Andreopoulos B."/>
            <person name="Barry K.W."/>
            <person name="Bonito G."/>
            <person name="Buee M."/>
            <person name="Carver A."/>
            <person name="Chen C."/>
            <person name="Cichocki N."/>
            <person name="Clum A."/>
            <person name="Culley D."/>
            <person name="Crous P.W."/>
            <person name="Fauchery L."/>
            <person name="Girlanda M."/>
            <person name="Hayes R.D."/>
            <person name="Keri Z."/>
            <person name="LaButti K."/>
            <person name="Lipzen A."/>
            <person name="Lombard V."/>
            <person name="Magnuson J."/>
            <person name="Maillard F."/>
            <person name="Murat C."/>
            <person name="Nolan M."/>
            <person name="Ohm R.A."/>
            <person name="Pangilinan J."/>
            <person name="Pereira M.F."/>
            <person name="Perotto S."/>
            <person name="Peter M."/>
            <person name="Pfister S."/>
            <person name="Riley R."/>
            <person name="Sitrit Y."/>
            <person name="Stielow J.B."/>
            <person name="Szollosi G."/>
            <person name="Zifcakova L."/>
            <person name="Stursova M."/>
            <person name="Spatafora J.W."/>
            <person name="Tedersoo L."/>
            <person name="Vaario L.M."/>
            <person name="Yamada A."/>
            <person name="Yan M."/>
            <person name="Wang P."/>
            <person name="Xu J."/>
            <person name="Bruns T."/>
            <person name="Baldrian P."/>
            <person name="Vilgalys R."/>
            <person name="Dunand C."/>
            <person name="Henrissat B."/>
            <person name="Grigoriev I.V."/>
            <person name="Hibbett D."/>
            <person name="Nagy L.G."/>
            <person name="Martin F.M."/>
        </authorList>
    </citation>
    <scope>NUCLEOTIDE SEQUENCE</scope>
    <source>
        <strain evidence="1">UH-Tt-Lm1</strain>
    </source>
</reference>
<evidence type="ECO:0000313" key="2">
    <source>
        <dbReference type="Proteomes" id="UP000736335"/>
    </source>
</evidence>
<dbReference type="EMBL" id="WIUZ02000021">
    <property type="protein sequence ID" value="KAF9778901.1"/>
    <property type="molecule type" value="Genomic_DNA"/>
</dbReference>
<protein>
    <submittedName>
        <fullName evidence="1">Uncharacterized protein</fullName>
    </submittedName>
</protein>
<reference evidence="1" key="2">
    <citation type="submission" date="2020-11" db="EMBL/GenBank/DDBJ databases">
        <authorList>
            <consortium name="DOE Joint Genome Institute"/>
            <person name="Kuo A."/>
            <person name="Miyauchi S."/>
            <person name="Kiss E."/>
            <person name="Drula E."/>
            <person name="Kohler A."/>
            <person name="Sanchez-Garcia M."/>
            <person name="Andreopoulos B."/>
            <person name="Barry K.W."/>
            <person name="Bonito G."/>
            <person name="Buee M."/>
            <person name="Carver A."/>
            <person name="Chen C."/>
            <person name="Cichocki N."/>
            <person name="Clum A."/>
            <person name="Culley D."/>
            <person name="Crous P.W."/>
            <person name="Fauchery L."/>
            <person name="Girlanda M."/>
            <person name="Hayes R."/>
            <person name="Keri Z."/>
            <person name="Labutti K."/>
            <person name="Lipzen A."/>
            <person name="Lombard V."/>
            <person name="Magnuson J."/>
            <person name="Maillard F."/>
            <person name="Morin E."/>
            <person name="Murat C."/>
            <person name="Nolan M."/>
            <person name="Ohm R."/>
            <person name="Pangilinan J."/>
            <person name="Pereira M."/>
            <person name="Perotto S."/>
            <person name="Peter M."/>
            <person name="Riley R."/>
            <person name="Sitrit Y."/>
            <person name="Stielow B."/>
            <person name="Szollosi G."/>
            <person name="Zifcakova L."/>
            <person name="Stursova M."/>
            <person name="Spatafora J.W."/>
            <person name="Tedersoo L."/>
            <person name="Vaario L.-M."/>
            <person name="Yamada A."/>
            <person name="Yan M."/>
            <person name="Wang P."/>
            <person name="Xu J."/>
            <person name="Bruns T."/>
            <person name="Baldrian P."/>
            <person name="Vilgalys R."/>
            <person name="Henrissat B."/>
            <person name="Grigoriev I.V."/>
            <person name="Hibbett D."/>
            <person name="Nagy L.G."/>
            <person name="Martin F.M."/>
        </authorList>
    </citation>
    <scope>NUCLEOTIDE SEQUENCE</scope>
    <source>
        <strain evidence="1">UH-Tt-Lm1</strain>
    </source>
</reference>
<name>A0A9P6H4Q7_9AGAM</name>
<sequence length="73" mass="7820">MMMEGVKNKKEMPIRIFFLSSCSLVASAVPNHFGLFLSRSVPASGASKHTALVILHLVARGSVCVDAAHPLEN</sequence>
<dbReference type="AlphaFoldDB" id="A0A9P6H4Q7"/>
<organism evidence="1 2">
    <name type="scientific">Thelephora terrestris</name>
    <dbReference type="NCBI Taxonomy" id="56493"/>
    <lineage>
        <taxon>Eukaryota</taxon>
        <taxon>Fungi</taxon>
        <taxon>Dikarya</taxon>
        <taxon>Basidiomycota</taxon>
        <taxon>Agaricomycotina</taxon>
        <taxon>Agaricomycetes</taxon>
        <taxon>Thelephorales</taxon>
        <taxon>Thelephoraceae</taxon>
        <taxon>Thelephora</taxon>
    </lineage>
</organism>
<accession>A0A9P6H4Q7</accession>
<keyword evidence="2" id="KW-1185">Reference proteome</keyword>
<evidence type="ECO:0000313" key="1">
    <source>
        <dbReference type="EMBL" id="KAF9778901.1"/>
    </source>
</evidence>
<gene>
    <name evidence="1" type="ORF">BJ322DRAFT_1090300</name>
</gene>